<dbReference type="AlphaFoldDB" id="G3N8T2"/>
<dbReference type="STRING" id="69293.ENSGACP00000001719"/>
<evidence type="ECO:0000313" key="2">
    <source>
        <dbReference type="Proteomes" id="UP000007635"/>
    </source>
</evidence>
<organism evidence="1 2">
    <name type="scientific">Gasterosteus aculeatus aculeatus</name>
    <name type="common">three-spined stickleback</name>
    <dbReference type="NCBI Taxonomy" id="481459"/>
    <lineage>
        <taxon>Eukaryota</taxon>
        <taxon>Metazoa</taxon>
        <taxon>Chordata</taxon>
        <taxon>Craniata</taxon>
        <taxon>Vertebrata</taxon>
        <taxon>Euteleostomi</taxon>
        <taxon>Actinopterygii</taxon>
        <taxon>Neopterygii</taxon>
        <taxon>Teleostei</taxon>
        <taxon>Neoteleostei</taxon>
        <taxon>Acanthomorphata</taxon>
        <taxon>Eupercaria</taxon>
        <taxon>Perciformes</taxon>
        <taxon>Cottioidei</taxon>
        <taxon>Gasterosteales</taxon>
        <taxon>Gasterosteidae</taxon>
        <taxon>Gasterosteus</taxon>
    </lineage>
</organism>
<dbReference type="eggNOG" id="ENOG502S0VM">
    <property type="taxonomic scope" value="Eukaryota"/>
</dbReference>
<dbReference type="Proteomes" id="UP000007635">
    <property type="component" value="Unassembled WGS sequence"/>
</dbReference>
<evidence type="ECO:0000313" key="1">
    <source>
        <dbReference type="Ensembl" id="ENSGACP00000001719.2"/>
    </source>
</evidence>
<dbReference type="GO" id="GO:0006955">
    <property type="term" value="P:immune response"/>
    <property type="evidence" value="ECO:0007669"/>
    <property type="project" value="TreeGrafter"/>
</dbReference>
<reference evidence="1 2" key="1">
    <citation type="journal article" date="2021" name="G3 (Bethesda)">
        <title>Improved contiguity of the threespine stickleback genome using long-read sequencing.</title>
        <authorList>
            <person name="Nath S."/>
            <person name="Shaw D.E."/>
            <person name="White M.A."/>
        </authorList>
    </citation>
    <scope>NUCLEOTIDE SEQUENCE [LARGE SCALE GENOMIC DNA]</scope>
    <source>
        <strain evidence="1 2">Lake Benthic</strain>
    </source>
</reference>
<dbReference type="InterPro" id="IPR027417">
    <property type="entry name" value="P-loop_NTPase"/>
</dbReference>
<name>G3N8T2_GASAC</name>
<reference evidence="1" key="3">
    <citation type="submission" date="2025-09" db="UniProtKB">
        <authorList>
            <consortium name="Ensembl"/>
        </authorList>
    </citation>
    <scope>IDENTIFICATION</scope>
</reference>
<accession>G3N8T2</accession>
<proteinExistence type="predicted"/>
<dbReference type="InParanoid" id="G3N8T2"/>
<dbReference type="GeneTree" id="ENSGT00940000160560"/>
<protein>
    <submittedName>
        <fullName evidence="1">Uncharacterized protein</fullName>
    </submittedName>
</protein>
<dbReference type="Gene3D" id="3.40.50.300">
    <property type="entry name" value="P-loop containing nucleotide triphosphate hydrolases"/>
    <property type="match status" value="1"/>
</dbReference>
<keyword evidence="2" id="KW-1185">Reference proteome</keyword>
<dbReference type="SUPFAM" id="SSF52540">
    <property type="entry name" value="P-loop containing nucleoside triphosphate hydrolases"/>
    <property type="match status" value="1"/>
</dbReference>
<dbReference type="OMA" id="IMGMERT"/>
<dbReference type="Ensembl" id="ENSGACT00000001720.2">
    <property type="protein sequence ID" value="ENSGACP00000001719.2"/>
    <property type="gene ID" value="ENSGACG00000012558.2"/>
</dbReference>
<dbReference type="Bgee" id="ENSGACG00000001322">
    <property type="expression patterns" value="Expressed in liver and 11 other cell types or tissues"/>
</dbReference>
<reference evidence="1" key="2">
    <citation type="submission" date="2025-08" db="UniProtKB">
        <authorList>
            <consortium name="Ensembl"/>
        </authorList>
    </citation>
    <scope>IDENTIFICATION</scope>
</reference>
<dbReference type="PANTHER" id="PTHR14241">
    <property type="entry name" value="INTERFERON-INDUCED PROTEIN 44"/>
    <property type="match status" value="1"/>
</dbReference>
<dbReference type="PANTHER" id="PTHR14241:SF1">
    <property type="entry name" value="INTERFERON-INDUCED PROTEIN 44-RELATED"/>
    <property type="match status" value="1"/>
</dbReference>
<sequence length="336" mass="37382">MLHDQFFSLVSCGFSSTCSVPPHPSPALRSSIKRIHLSRLCARLCTPRAIAVSLRGALLAAMGGAFSSEPWREVTKGYQDNLDFVKSYKPRKPQVKRLRILVHGPVGAGKSSFINSVESALRHRIAVPAQTDATSGSSFTQEYTAHEIRKDDQSCYSFIFNDIMGLEEKTNKGVKVDDLKLALKGHVSDGYTFNPEVQLKANDKYYNSSPTLEDRVHVLVSVVPAGSVSILSDGVVKKMREVRMAASEMGIPQLAILTKVDEAFPEVKQNMDKVYKNRNLKEQVDKFSVLLGLSPNCIFLVRNYHEEIHTNEDMNALILSAVKQMICFGDDFVNKQ</sequence>